<dbReference type="EC" id="2.7.11.1" evidence="1"/>
<dbReference type="PANTHER" id="PTHR11042">
    <property type="entry name" value="EUKARYOTIC TRANSLATION INITIATION FACTOR 2-ALPHA KINASE EIF2-ALPHA KINASE -RELATED"/>
    <property type="match status" value="1"/>
</dbReference>
<evidence type="ECO:0000256" key="7">
    <source>
        <dbReference type="ARBA" id="ARBA00022840"/>
    </source>
</evidence>
<dbReference type="Pfam" id="PF22949">
    <property type="entry name" value="HRI2_3H"/>
    <property type="match status" value="1"/>
</dbReference>
<keyword evidence="6 13" id="KW-0418">Kinase</keyword>
<dbReference type="GO" id="GO:0005737">
    <property type="term" value="C:cytoplasm"/>
    <property type="evidence" value="ECO:0007669"/>
    <property type="project" value="TreeGrafter"/>
</dbReference>
<keyword evidence="5" id="KW-0547">Nucleotide-binding</keyword>
<evidence type="ECO:0000256" key="2">
    <source>
        <dbReference type="ARBA" id="ARBA00022527"/>
    </source>
</evidence>
<evidence type="ECO:0000256" key="11">
    <source>
        <dbReference type="SAM" id="MobiDB-lite"/>
    </source>
</evidence>
<feature type="domain" description="Protein kinase" evidence="12">
    <location>
        <begin position="156"/>
        <end position="607"/>
    </location>
</feature>
<dbReference type="GO" id="GO:0004694">
    <property type="term" value="F:eukaryotic translation initiation factor 2alpha kinase activity"/>
    <property type="evidence" value="ECO:0007669"/>
    <property type="project" value="TreeGrafter"/>
</dbReference>
<dbReference type="PANTHER" id="PTHR11042:SF187">
    <property type="entry name" value="EUKARYOTIC TRANSLATION INITIATION FACTOR 2-ALPHA KINASE 2"/>
    <property type="match status" value="1"/>
</dbReference>
<evidence type="ECO:0000256" key="4">
    <source>
        <dbReference type="ARBA" id="ARBA00022679"/>
    </source>
</evidence>
<dbReference type="GO" id="GO:0003743">
    <property type="term" value="F:translation initiation factor activity"/>
    <property type="evidence" value="ECO:0007669"/>
    <property type="project" value="UniProtKB-KW"/>
</dbReference>
<dbReference type="SUPFAM" id="SSF56112">
    <property type="entry name" value="Protein kinase-like (PK-like)"/>
    <property type="match status" value="1"/>
</dbReference>
<dbReference type="PROSITE" id="PS00108">
    <property type="entry name" value="PROTEIN_KINASE_ST"/>
    <property type="match status" value="1"/>
</dbReference>
<name>A0A2J7Q4G4_9NEOP</name>
<feature type="region of interest" description="Disordered" evidence="11">
    <location>
        <begin position="271"/>
        <end position="302"/>
    </location>
</feature>
<dbReference type="Proteomes" id="UP000235965">
    <property type="component" value="Unassembled WGS sequence"/>
</dbReference>
<dbReference type="InterPro" id="IPR011009">
    <property type="entry name" value="Kinase-like_dom_sf"/>
</dbReference>
<organism evidence="13 14">
    <name type="scientific">Cryptotermes secundus</name>
    <dbReference type="NCBI Taxonomy" id="105785"/>
    <lineage>
        <taxon>Eukaryota</taxon>
        <taxon>Metazoa</taxon>
        <taxon>Ecdysozoa</taxon>
        <taxon>Arthropoda</taxon>
        <taxon>Hexapoda</taxon>
        <taxon>Insecta</taxon>
        <taxon>Pterygota</taxon>
        <taxon>Neoptera</taxon>
        <taxon>Polyneoptera</taxon>
        <taxon>Dictyoptera</taxon>
        <taxon>Blattodea</taxon>
        <taxon>Blattoidea</taxon>
        <taxon>Termitoidae</taxon>
        <taxon>Kalotermitidae</taxon>
        <taxon>Cryptotermitinae</taxon>
        <taxon>Cryptotermes</taxon>
    </lineage>
</organism>
<keyword evidence="13" id="KW-0396">Initiation factor</keyword>
<dbReference type="GO" id="GO:0005524">
    <property type="term" value="F:ATP binding"/>
    <property type="evidence" value="ECO:0007669"/>
    <property type="project" value="UniProtKB-KW"/>
</dbReference>
<dbReference type="PROSITE" id="PS50011">
    <property type="entry name" value="PROTEIN_KINASE_DOM"/>
    <property type="match status" value="1"/>
</dbReference>
<feature type="compositionally biased region" description="Polar residues" evidence="11">
    <location>
        <begin position="284"/>
        <end position="302"/>
    </location>
</feature>
<evidence type="ECO:0000313" key="13">
    <source>
        <dbReference type="EMBL" id="PNF23465.1"/>
    </source>
</evidence>
<proteinExistence type="inferred from homology"/>
<dbReference type="Gene3D" id="1.10.510.10">
    <property type="entry name" value="Transferase(Phosphotransferase) domain 1"/>
    <property type="match status" value="1"/>
</dbReference>
<evidence type="ECO:0000256" key="9">
    <source>
        <dbReference type="ARBA" id="ARBA00042914"/>
    </source>
</evidence>
<comment type="similarity">
    <text evidence="8">Belongs to the protein kinase superfamily. Ser/Thr protein kinase family. GCN2 subfamily.</text>
</comment>
<evidence type="ECO:0000256" key="3">
    <source>
        <dbReference type="ARBA" id="ARBA00022553"/>
    </source>
</evidence>
<keyword evidence="4" id="KW-0808">Transferase</keyword>
<evidence type="ECO:0000256" key="10">
    <source>
        <dbReference type="SAM" id="Coils"/>
    </source>
</evidence>
<dbReference type="GO" id="GO:0005634">
    <property type="term" value="C:nucleus"/>
    <property type="evidence" value="ECO:0007669"/>
    <property type="project" value="TreeGrafter"/>
</dbReference>
<reference evidence="13 14" key="1">
    <citation type="submission" date="2017-12" db="EMBL/GenBank/DDBJ databases">
        <title>Hemimetabolous genomes reveal molecular basis of termite eusociality.</title>
        <authorList>
            <person name="Harrison M.C."/>
            <person name="Jongepier E."/>
            <person name="Robertson H.M."/>
            <person name="Arning N."/>
            <person name="Bitard-Feildel T."/>
            <person name="Chao H."/>
            <person name="Childers C.P."/>
            <person name="Dinh H."/>
            <person name="Doddapaneni H."/>
            <person name="Dugan S."/>
            <person name="Gowin J."/>
            <person name="Greiner C."/>
            <person name="Han Y."/>
            <person name="Hu H."/>
            <person name="Hughes D.S.T."/>
            <person name="Huylmans A.-K."/>
            <person name="Kemena C."/>
            <person name="Kremer L.P.M."/>
            <person name="Lee S.L."/>
            <person name="Lopez-Ezquerra A."/>
            <person name="Mallet L."/>
            <person name="Monroy-Kuhn J.M."/>
            <person name="Moser A."/>
            <person name="Murali S.C."/>
            <person name="Muzny D.M."/>
            <person name="Otani S."/>
            <person name="Piulachs M.-D."/>
            <person name="Poelchau M."/>
            <person name="Qu J."/>
            <person name="Schaub F."/>
            <person name="Wada-Katsumata A."/>
            <person name="Worley K.C."/>
            <person name="Xie Q."/>
            <person name="Ylla G."/>
            <person name="Poulsen M."/>
            <person name="Gibbs R.A."/>
            <person name="Schal C."/>
            <person name="Richards S."/>
            <person name="Belles X."/>
            <person name="Korb J."/>
            <person name="Bornberg-Bauer E."/>
        </authorList>
    </citation>
    <scope>NUCLEOTIDE SEQUENCE [LARGE SCALE GENOMIC DNA]</scope>
    <source>
        <tissue evidence="13">Whole body</tissue>
    </source>
</reference>
<comment type="caution">
    <text evidence="13">The sequence shown here is derived from an EMBL/GenBank/DDBJ whole genome shotgun (WGS) entry which is preliminary data.</text>
</comment>
<evidence type="ECO:0000256" key="1">
    <source>
        <dbReference type="ARBA" id="ARBA00012513"/>
    </source>
</evidence>
<dbReference type="Pfam" id="PF00069">
    <property type="entry name" value="Pkinase"/>
    <property type="match status" value="2"/>
</dbReference>
<dbReference type="OrthoDB" id="1405469at2759"/>
<dbReference type="SMART" id="SM00220">
    <property type="entry name" value="S_TKc"/>
    <property type="match status" value="1"/>
</dbReference>
<evidence type="ECO:0000313" key="14">
    <source>
        <dbReference type="Proteomes" id="UP000235965"/>
    </source>
</evidence>
<gene>
    <name evidence="13" type="ORF">B7P43_G08379</name>
</gene>
<evidence type="ECO:0000256" key="5">
    <source>
        <dbReference type="ARBA" id="ARBA00022741"/>
    </source>
</evidence>
<keyword evidence="14" id="KW-1185">Reference proteome</keyword>
<dbReference type="InterPro" id="IPR008271">
    <property type="entry name" value="Ser/Thr_kinase_AS"/>
</dbReference>
<keyword evidence="7" id="KW-0067">ATP-binding</keyword>
<sequence length="655" mass="73584">MIWIQLPISEVQLQGNQYLKKITTILGSTLAVGMMDNGLALQGISHFTPVSLLIQSLVKQLCKLLGNTPGQQQKLYTAICHKLHQMNLIDQSYNVEEFEFMRSHYQKALFHLLSVAKSVTDASENETNVLLQFPRYNIGISDSPFTCDWSRYSTEYEQLEFIARGGFGRVYKVRNKLDGVEYAVKKICLQYHSITGFLLSLREVKMLAKLNHPNIVSYKAAWLEPMTITPSSQVAEEDGSDKSDNMFLHTHAAGESRKFCHHSTEDSGSIVFKRSASRERTGLGDSSASVSTGNPNEDNNNQEVIASDCNENVCTVSQQYKAVSATQSYRHVRCSSGYQGQTSADTLCMKKQVCQRKIINIKTSNEFTSSTDESNVSVNKVMMKYQEARQIANLTKTENPSIHCESAMLYVQMQLCERTLRQWLDIRNAEEPTVVDMKQNVAIFQQIVSGVCYIHSQSIVHHDIKPSNIFVNHNLSQVQVGDFGLACCLQHCSDDVTLMMQPSSEHPLKHKGEIGTKLYAAPEQLKGKCDSKSDMYSLGIILFELLQPFSTDMERCKLITRLRTGHVPPELAMTAPKLAQLIGRLVSSSPADRPSADELQLMLVPLIKETNDIAECVDSKNKTIQHLLAVIKKQDRELEELRQKLQELQTITAGK</sequence>
<dbReference type="InterPro" id="IPR000719">
    <property type="entry name" value="Prot_kinase_dom"/>
</dbReference>
<accession>A0A2J7Q4G4</accession>
<dbReference type="Gene3D" id="3.30.200.20">
    <property type="entry name" value="Phosphorylase Kinase, domain 1"/>
    <property type="match status" value="1"/>
</dbReference>
<keyword evidence="3" id="KW-0597">Phosphoprotein</keyword>
<evidence type="ECO:0000259" key="12">
    <source>
        <dbReference type="PROSITE" id="PS50011"/>
    </source>
</evidence>
<protein>
    <recommendedName>
        <fullName evidence="1">non-specific serine/threonine protein kinase</fullName>
        <ecNumber evidence="1">2.7.11.1</ecNumber>
    </recommendedName>
    <alternativeName>
        <fullName evidence="9">Heme-regulated eukaryotic initiation factor eIF-2-alpha kinase</fullName>
    </alternativeName>
</protein>
<keyword evidence="10" id="KW-0175">Coiled coil</keyword>
<evidence type="ECO:0000256" key="6">
    <source>
        <dbReference type="ARBA" id="ARBA00022777"/>
    </source>
</evidence>
<dbReference type="InterPro" id="IPR050339">
    <property type="entry name" value="CC_SR_Kinase"/>
</dbReference>
<dbReference type="AlphaFoldDB" id="A0A2J7Q4G4"/>
<feature type="coiled-coil region" evidence="10">
    <location>
        <begin position="624"/>
        <end position="651"/>
    </location>
</feature>
<evidence type="ECO:0000256" key="8">
    <source>
        <dbReference type="ARBA" id="ARBA00037982"/>
    </source>
</evidence>
<keyword evidence="13" id="KW-0648">Protein biosynthesis</keyword>
<keyword evidence="2" id="KW-0723">Serine/threonine-protein kinase</keyword>
<dbReference type="EMBL" id="NEVH01018383">
    <property type="protein sequence ID" value="PNF23465.1"/>
    <property type="molecule type" value="Genomic_DNA"/>
</dbReference>
<dbReference type="InterPro" id="IPR054521">
    <property type="entry name" value="HRI2_3H"/>
</dbReference>